<sequence length="93" mass="11103">MVDSKIVDSEMDNNYFCSSWALKENQEYGKRGRGKCMTETVKEIFKFLFHTSNENKSKRYMAKKMLQDLQQRVQIEELEADKISQLKTIKNWI</sequence>
<keyword evidence="2" id="KW-1185">Reference proteome</keyword>
<evidence type="ECO:0000313" key="2">
    <source>
        <dbReference type="Proteomes" id="UP000789901"/>
    </source>
</evidence>
<proteinExistence type="predicted"/>
<gene>
    <name evidence="1" type="ORF">GMARGA_LOCUS19534</name>
</gene>
<dbReference type="EMBL" id="CAJVQB010016369">
    <property type="protein sequence ID" value="CAG8779577.1"/>
    <property type="molecule type" value="Genomic_DNA"/>
</dbReference>
<accession>A0ABN7VLA6</accession>
<evidence type="ECO:0000313" key="1">
    <source>
        <dbReference type="EMBL" id="CAG8779577.1"/>
    </source>
</evidence>
<feature type="non-terminal residue" evidence="1">
    <location>
        <position position="93"/>
    </location>
</feature>
<dbReference type="Proteomes" id="UP000789901">
    <property type="component" value="Unassembled WGS sequence"/>
</dbReference>
<protein>
    <submittedName>
        <fullName evidence="1">38034_t:CDS:1</fullName>
    </submittedName>
</protein>
<reference evidence="1 2" key="1">
    <citation type="submission" date="2021-06" db="EMBL/GenBank/DDBJ databases">
        <authorList>
            <person name="Kallberg Y."/>
            <person name="Tangrot J."/>
            <person name="Rosling A."/>
        </authorList>
    </citation>
    <scope>NUCLEOTIDE SEQUENCE [LARGE SCALE GENOMIC DNA]</scope>
    <source>
        <strain evidence="1 2">120-4 pot B 10/14</strain>
    </source>
</reference>
<name>A0ABN7VLA6_GIGMA</name>
<organism evidence="1 2">
    <name type="scientific">Gigaspora margarita</name>
    <dbReference type="NCBI Taxonomy" id="4874"/>
    <lineage>
        <taxon>Eukaryota</taxon>
        <taxon>Fungi</taxon>
        <taxon>Fungi incertae sedis</taxon>
        <taxon>Mucoromycota</taxon>
        <taxon>Glomeromycotina</taxon>
        <taxon>Glomeromycetes</taxon>
        <taxon>Diversisporales</taxon>
        <taxon>Gigasporaceae</taxon>
        <taxon>Gigaspora</taxon>
    </lineage>
</organism>
<comment type="caution">
    <text evidence="1">The sequence shown here is derived from an EMBL/GenBank/DDBJ whole genome shotgun (WGS) entry which is preliminary data.</text>
</comment>